<dbReference type="CDD" id="cd16667">
    <property type="entry name" value="RING-H2_RNF126-like"/>
    <property type="match status" value="1"/>
</dbReference>
<dbReference type="PROSITE" id="PS50089">
    <property type="entry name" value="ZF_RING_2"/>
    <property type="match status" value="1"/>
</dbReference>
<dbReference type="AlphaFoldDB" id="A0A7N0TC27"/>
<dbReference type="PANTHER" id="PTHR15710">
    <property type="entry name" value="E3 UBIQUITIN-PROTEIN LIGASE PRAJA"/>
    <property type="match status" value="1"/>
</dbReference>
<dbReference type="EC" id="2.3.2.27" evidence="2"/>
<dbReference type="SMART" id="SM00184">
    <property type="entry name" value="RING"/>
    <property type="match status" value="1"/>
</dbReference>
<dbReference type="GO" id="GO:0008270">
    <property type="term" value="F:zinc ion binding"/>
    <property type="evidence" value="ECO:0007669"/>
    <property type="project" value="UniProtKB-KW"/>
</dbReference>
<evidence type="ECO:0000313" key="12">
    <source>
        <dbReference type="Proteomes" id="UP000594263"/>
    </source>
</evidence>
<dbReference type="EnsemblPlants" id="Kaladp0032s0148.1.v1.1">
    <property type="protein sequence ID" value="Kaladp0032s0148.1.v1.1.CDS.1"/>
    <property type="gene ID" value="Kaladp0032s0148.v1.1"/>
</dbReference>
<feature type="compositionally biased region" description="Low complexity" evidence="9">
    <location>
        <begin position="217"/>
        <end position="230"/>
    </location>
</feature>
<proteinExistence type="predicted"/>
<evidence type="ECO:0000256" key="7">
    <source>
        <dbReference type="ARBA" id="ARBA00022833"/>
    </source>
</evidence>
<dbReference type="SUPFAM" id="SSF57850">
    <property type="entry name" value="RING/U-box"/>
    <property type="match status" value="1"/>
</dbReference>
<keyword evidence="12" id="KW-1185">Reference proteome</keyword>
<evidence type="ECO:0000256" key="4">
    <source>
        <dbReference type="ARBA" id="ARBA00022723"/>
    </source>
</evidence>
<dbReference type="Proteomes" id="UP000594263">
    <property type="component" value="Unplaced"/>
</dbReference>
<sequence length="275" mass="28928">MFGDGGHANEPVSDDDATMLFNLAGSSGAGGGGGASSGRQNRSGYAEADVFNPVMFLQNYLNNLRAGGANIQFVIENNGGGGEAGFGNLGDYFIGPGLEQLIQQLAENDPNRFGTPPASKEAVEKLPDIKITEELLASDNAQCAVCMDRFELGGKAKQMPCKHIYHPDCILPWLELHNSCPVCRYELPTDDPDYEQNAAGGHRGTAGAGVALGSVNSESAARSGGASEENSQSRGERRFRVQLPLPFNSFGSGSDRNNSSGGNDDSENLGGRSHQ</sequence>
<dbReference type="InterPro" id="IPR001841">
    <property type="entry name" value="Znf_RING"/>
</dbReference>
<dbReference type="Gramene" id="Kaladp0032s0148.1.v1.1">
    <property type="protein sequence ID" value="Kaladp0032s0148.1.v1.1.CDS.1"/>
    <property type="gene ID" value="Kaladp0032s0148.v1.1"/>
</dbReference>
<dbReference type="Gene3D" id="3.30.40.10">
    <property type="entry name" value="Zinc/RING finger domain, C3HC4 (zinc finger)"/>
    <property type="match status" value="1"/>
</dbReference>
<dbReference type="InterPro" id="IPR013083">
    <property type="entry name" value="Znf_RING/FYVE/PHD"/>
</dbReference>
<dbReference type="GO" id="GO:0061630">
    <property type="term" value="F:ubiquitin protein ligase activity"/>
    <property type="evidence" value="ECO:0007669"/>
    <property type="project" value="UniProtKB-EC"/>
</dbReference>
<evidence type="ECO:0000256" key="5">
    <source>
        <dbReference type="ARBA" id="ARBA00022771"/>
    </source>
</evidence>
<evidence type="ECO:0000313" key="11">
    <source>
        <dbReference type="EnsemblPlants" id="Kaladp0032s0148.1.v1.1.CDS.1"/>
    </source>
</evidence>
<accession>A0A7N0TC27</accession>
<feature type="region of interest" description="Disordered" evidence="9">
    <location>
        <begin position="217"/>
        <end position="275"/>
    </location>
</feature>
<dbReference type="OMA" id="PEYESRG"/>
<evidence type="ECO:0000259" key="10">
    <source>
        <dbReference type="PROSITE" id="PS50089"/>
    </source>
</evidence>
<keyword evidence="6" id="KW-0833">Ubl conjugation pathway</keyword>
<dbReference type="GO" id="GO:0005737">
    <property type="term" value="C:cytoplasm"/>
    <property type="evidence" value="ECO:0007669"/>
    <property type="project" value="TreeGrafter"/>
</dbReference>
<dbReference type="PANTHER" id="PTHR15710:SF169">
    <property type="entry name" value="RING-TYPE E3 UBIQUITIN TRANSFERASE"/>
    <property type="match status" value="1"/>
</dbReference>
<dbReference type="GO" id="GO:0016567">
    <property type="term" value="P:protein ubiquitination"/>
    <property type="evidence" value="ECO:0007669"/>
    <property type="project" value="TreeGrafter"/>
</dbReference>
<name>A0A7N0TC27_KALFE</name>
<dbReference type="FunFam" id="3.30.40.10:FF:000022">
    <property type="entry name" value="E3 ubiquitin-protein ligase RING1-like"/>
    <property type="match status" value="1"/>
</dbReference>
<feature type="domain" description="RING-type" evidence="10">
    <location>
        <begin position="143"/>
        <end position="184"/>
    </location>
</feature>
<evidence type="ECO:0000256" key="9">
    <source>
        <dbReference type="SAM" id="MobiDB-lite"/>
    </source>
</evidence>
<evidence type="ECO:0000256" key="2">
    <source>
        <dbReference type="ARBA" id="ARBA00012483"/>
    </source>
</evidence>
<evidence type="ECO:0000256" key="8">
    <source>
        <dbReference type="PROSITE-ProRule" id="PRU00175"/>
    </source>
</evidence>
<reference evidence="11" key="1">
    <citation type="submission" date="2021-01" db="UniProtKB">
        <authorList>
            <consortium name="EnsemblPlants"/>
        </authorList>
    </citation>
    <scope>IDENTIFICATION</scope>
</reference>
<evidence type="ECO:0000256" key="6">
    <source>
        <dbReference type="ARBA" id="ARBA00022786"/>
    </source>
</evidence>
<keyword evidence="7" id="KW-0862">Zinc</keyword>
<keyword evidence="3" id="KW-0808">Transferase</keyword>
<comment type="catalytic activity">
    <reaction evidence="1">
        <text>S-ubiquitinyl-[E2 ubiquitin-conjugating enzyme]-L-cysteine + [acceptor protein]-L-lysine = [E2 ubiquitin-conjugating enzyme]-L-cysteine + N(6)-ubiquitinyl-[acceptor protein]-L-lysine.</text>
        <dbReference type="EC" id="2.3.2.27"/>
    </reaction>
</comment>
<dbReference type="Pfam" id="PF13639">
    <property type="entry name" value="zf-RING_2"/>
    <property type="match status" value="1"/>
</dbReference>
<keyword evidence="5 8" id="KW-0863">Zinc-finger</keyword>
<evidence type="ECO:0000256" key="3">
    <source>
        <dbReference type="ARBA" id="ARBA00022679"/>
    </source>
</evidence>
<organism evidence="11 12">
    <name type="scientific">Kalanchoe fedtschenkoi</name>
    <name type="common">Lavender scallops</name>
    <name type="synonym">South American air plant</name>
    <dbReference type="NCBI Taxonomy" id="63787"/>
    <lineage>
        <taxon>Eukaryota</taxon>
        <taxon>Viridiplantae</taxon>
        <taxon>Streptophyta</taxon>
        <taxon>Embryophyta</taxon>
        <taxon>Tracheophyta</taxon>
        <taxon>Spermatophyta</taxon>
        <taxon>Magnoliopsida</taxon>
        <taxon>eudicotyledons</taxon>
        <taxon>Gunneridae</taxon>
        <taxon>Pentapetalae</taxon>
        <taxon>Saxifragales</taxon>
        <taxon>Crassulaceae</taxon>
        <taxon>Kalanchoe</taxon>
    </lineage>
</organism>
<evidence type="ECO:0000256" key="1">
    <source>
        <dbReference type="ARBA" id="ARBA00000900"/>
    </source>
</evidence>
<feature type="compositionally biased region" description="Low complexity" evidence="9">
    <location>
        <begin position="248"/>
        <end position="275"/>
    </location>
</feature>
<protein>
    <recommendedName>
        <fullName evidence="2">RING-type E3 ubiquitin transferase</fullName>
        <ecNumber evidence="2">2.3.2.27</ecNumber>
    </recommendedName>
</protein>
<keyword evidence="4" id="KW-0479">Metal-binding</keyword>